<evidence type="ECO:0000256" key="3">
    <source>
        <dbReference type="ARBA" id="ARBA00017941"/>
    </source>
</evidence>
<dbReference type="FunCoup" id="A0A0D2K2E3">
    <property type="interactions" value="111"/>
</dbReference>
<evidence type="ECO:0000256" key="6">
    <source>
        <dbReference type="RuleBase" id="RU362062"/>
    </source>
</evidence>
<dbReference type="InterPro" id="IPR001444">
    <property type="entry name" value="Flag_bb_rod_N"/>
</dbReference>
<dbReference type="EMBL" id="AZAC01000001">
    <property type="protein sequence ID" value="KIX15825.1"/>
    <property type="molecule type" value="Genomic_DNA"/>
</dbReference>
<dbReference type="STRING" id="1429043.X474_00450"/>
<keyword evidence="9" id="KW-0966">Cell projection</keyword>
<dbReference type="NCBIfam" id="TIGR01395">
    <property type="entry name" value="FlgC"/>
    <property type="match status" value="1"/>
</dbReference>
<dbReference type="PANTHER" id="PTHR30435">
    <property type="entry name" value="FLAGELLAR PROTEIN"/>
    <property type="match status" value="1"/>
</dbReference>
<comment type="subunit">
    <text evidence="5 6">The basal body constitutes a major portion of the flagellar organelle and consists of four rings (L,P,S, and M) mounted on a central rod. The rod consists of about 26 subunits of FlgG in the distal portion, and FlgB, FlgC and FlgF are thought to build up the proximal portion of the rod with about 6 subunits each.</text>
</comment>
<evidence type="ECO:0000256" key="5">
    <source>
        <dbReference type="ARBA" id="ARBA00025933"/>
    </source>
</evidence>
<keyword evidence="9" id="KW-0969">Cilium</keyword>
<dbReference type="Pfam" id="PF00460">
    <property type="entry name" value="Flg_bb_rod"/>
    <property type="match status" value="1"/>
</dbReference>
<keyword evidence="10" id="KW-1185">Reference proteome</keyword>
<comment type="subcellular location">
    <subcellularLocation>
        <location evidence="1 6">Bacterial flagellum basal body</location>
    </subcellularLocation>
</comment>
<accession>A0A0D2K2E3</accession>
<evidence type="ECO:0000256" key="2">
    <source>
        <dbReference type="ARBA" id="ARBA00009677"/>
    </source>
</evidence>
<evidence type="ECO:0000259" key="7">
    <source>
        <dbReference type="Pfam" id="PF00460"/>
    </source>
</evidence>
<feature type="domain" description="Flagellar basal body rod protein N-terminal" evidence="7">
    <location>
        <begin position="7"/>
        <end position="34"/>
    </location>
</feature>
<dbReference type="Proteomes" id="UP000032233">
    <property type="component" value="Unassembled WGS sequence"/>
</dbReference>
<sequence>MDLLSSMEITASGLSAQRTRLNIISQNLANAETTRTQEGGPYRRRLTLFKAEPFVNHLRRSMDVPPYPPGGDPRRGVLVDGVAKDQSPFKKVYDPAHPDADAEGYVSYPNVDVVTEMVNLINASRSYEANVTAVNSTKSMALKALEIGR</sequence>
<comment type="caution">
    <text evidence="9">The sequence shown here is derived from an EMBL/GenBank/DDBJ whole genome shotgun (WGS) entry which is preliminary data.</text>
</comment>
<dbReference type="InParanoid" id="A0A0D2K2E3"/>
<dbReference type="RefSeq" id="WP_044346086.1">
    <property type="nucleotide sequence ID" value="NZ_AZAC01000001.1"/>
</dbReference>
<keyword evidence="4 6" id="KW-0975">Bacterial flagellum</keyword>
<dbReference type="OrthoDB" id="9813951at2"/>
<dbReference type="Pfam" id="PF06429">
    <property type="entry name" value="Flg_bbr_C"/>
    <property type="match status" value="1"/>
</dbReference>
<name>A0A0D2K2E3_9BACT</name>
<reference evidence="9 10" key="1">
    <citation type="submission" date="2013-11" db="EMBL/GenBank/DDBJ databases">
        <title>Metagenomic analysis of a methanogenic consortium involved in long chain n-alkane degradation.</title>
        <authorList>
            <person name="Davidova I.A."/>
            <person name="Callaghan A.V."/>
            <person name="Wawrik B."/>
            <person name="Pruitt S."/>
            <person name="Marks C."/>
            <person name="Duncan K.E."/>
            <person name="Suflita J.M."/>
        </authorList>
    </citation>
    <scope>NUCLEOTIDE SEQUENCE [LARGE SCALE GENOMIC DNA]</scope>
    <source>
        <strain evidence="9 10">SPR</strain>
    </source>
</reference>
<evidence type="ECO:0000313" key="10">
    <source>
        <dbReference type="Proteomes" id="UP000032233"/>
    </source>
</evidence>
<organism evidence="9 10">
    <name type="scientific">Dethiosulfatarculus sandiegensis</name>
    <dbReference type="NCBI Taxonomy" id="1429043"/>
    <lineage>
        <taxon>Bacteria</taxon>
        <taxon>Pseudomonadati</taxon>
        <taxon>Thermodesulfobacteriota</taxon>
        <taxon>Desulfarculia</taxon>
        <taxon>Desulfarculales</taxon>
        <taxon>Desulfarculaceae</taxon>
        <taxon>Dethiosulfatarculus</taxon>
    </lineage>
</organism>
<proteinExistence type="inferred from homology"/>
<evidence type="ECO:0000256" key="1">
    <source>
        <dbReference type="ARBA" id="ARBA00004117"/>
    </source>
</evidence>
<feature type="domain" description="Flagellar basal-body/hook protein C-terminal" evidence="8">
    <location>
        <begin position="103"/>
        <end position="146"/>
    </location>
</feature>
<protein>
    <recommendedName>
        <fullName evidence="3 6">Flagellar basal-body rod protein FlgC</fullName>
    </recommendedName>
</protein>
<dbReference type="GO" id="GO:0071978">
    <property type="term" value="P:bacterial-type flagellum-dependent swarming motility"/>
    <property type="evidence" value="ECO:0007669"/>
    <property type="project" value="TreeGrafter"/>
</dbReference>
<dbReference type="PATRIC" id="fig|1429043.3.peg.93"/>
<dbReference type="InterPro" id="IPR006299">
    <property type="entry name" value="FlgC"/>
</dbReference>
<keyword evidence="9" id="KW-0282">Flagellum</keyword>
<comment type="similarity">
    <text evidence="2">Belongs to the flagella basal body rod proteins family.</text>
</comment>
<evidence type="ECO:0000256" key="4">
    <source>
        <dbReference type="ARBA" id="ARBA00023143"/>
    </source>
</evidence>
<evidence type="ECO:0000313" key="9">
    <source>
        <dbReference type="EMBL" id="KIX15825.1"/>
    </source>
</evidence>
<dbReference type="GO" id="GO:0030694">
    <property type="term" value="C:bacterial-type flagellum basal body, rod"/>
    <property type="evidence" value="ECO:0007669"/>
    <property type="project" value="UniProtKB-UniRule"/>
</dbReference>
<dbReference type="PANTHER" id="PTHR30435:SF2">
    <property type="entry name" value="FLAGELLAR BASAL-BODY ROD PROTEIN FLGC"/>
    <property type="match status" value="1"/>
</dbReference>
<evidence type="ECO:0000259" key="8">
    <source>
        <dbReference type="Pfam" id="PF06429"/>
    </source>
</evidence>
<dbReference type="InterPro" id="IPR010930">
    <property type="entry name" value="Flg_bb/hook_C_dom"/>
</dbReference>
<gene>
    <name evidence="9" type="primary">flgC</name>
    <name evidence="9" type="ORF">X474_00450</name>
</gene>
<dbReference type="AlphaFoldDB" id="A0A0D2K2E3"/>